<keyword evidence="1" id="KW-0009">Actin-binding</keyword>
<dbReference type="InterPro" id="IPR011989">
    <property type="entry name" value="ARM-like"/>
</dbReference>
<dbReference type="PROSITE" id="PS51444">
    <property type="entry name" value="FH2"/>
    <property type="match status" value="1"/>
</dbReference>
<evidence type="ECO:0000259" key="3">
    <source>
        <dbReference type="PROSITE" id="PS51232"/>
    </source>
</evidence>
<feature type="compositionally biased region" description="Basic and acidic residues" evidence="2">
    <location>
        <begin position="413"/>
        <end position="422"/>
    </location>
</feature>
<proteinExistence type="predicted"/>
<dbReference type="Gene3D" id="1.25.10.10">
    <property type="entry name" value="Leucine-rich Repeat Variant"/>
    <property type="match status" value="1"/>
</dbReference>
<evidence type="ECO:0000313" key="5">
    <source>
        <dbReference type="Proteomes" id="UP000095284"/>
    </source>
</evidence>
<name>A0A1I7S1W1_BURXY</name>
<feature type="compositionally biased region" description="Polar residues" evidence="2">
    <location>
        <begin position="873"/>
        <end position="889"/>
    </location>
</feature>
<feature type="compositionally biased region" description="Polar residues" evidence="2">
    <location>
        <begin position="128"/>
        <end position="144"/>
    </location>
</feature>
<sequence length="1635" mass="185181">MAKPALKCYAIDFDDLDGPPNGPRPPSNGFEATKTFKLPQAKCAKDGANGSNLSANGLYSSLPANTMKNDARISSNGGLNSNLRAGGKYNIGSKIGDKPRNEVKFGSVYDLQGSMDSRKTNYPFKPMNSRSSSYFNIAPTTTSKPLSQPSISPSTSNQSPPSSPGYLFQPIKRLEDVKTDKSPQAIRFSGSDAIVDDENNWKPRWKRDLKVDEREKTIKSLNGKDNTTSQRTLRSLLNDGSSSIFNSYQSNAPRENKEEPVGKFTYKPFTSTYKPQLIKDDVFKSRSVEKKEDSEALFTLPKPFTFNDSLSSNSSKKSEKSTFNYQPVSLTSPKAIEHQDLQKRPSFAASSLKEATSIFNMSPLTSLTSYTSKFKPIRKNDSSNSVVGNEDPKKLRSDEEEGKNLMSSSPKTISEKSPNDRQKLIEESTNRLARRKSSCKCGGDRKIHQRWRNENCKHLGDLKQGEDRPKTEENEVNGNENDQKLTSQDEKSLKKPLASDVNQVRSKKIEKEESILPGVELDVDDVEEELKMQEEFDAQEEERLRSSLVLRQKPELRVKAIIEKLLYMSGRDQRRALFSLKQIFQDDKDLVHEFVQNEGLDCLIKLGRESDQTHQNHILRALGQLMLYVDGMNGIIAHNATICWLYELLESPYRLVVKTALKLLLVFVEYTESNALLLIAALSKVEKAKGRPEWSSLMKILCDKKASDVETLILGMTVVNKTLNGIPDQDTFFDVVDCLENLGLEEAMKQMYSLKDPQLTQQVQHYEHEVRKEDAAMQSDDSDPQLVRMRNGTTTNSQPSTAAAHAMQRATENNLQNGNDRRSMMRRRQMEAEELRQQQMEKKNSFERQPEEPYSNGIQNGVNHRFDLPKQPSWRSNQTNGIETNNNITYPPKDYEDEKLIPSSPRIPPPPPLPSTMISPVSSTGTNDEKENIDDERHQPKAPPPAIPAHIFSPTEHKTMEFPEPLKEPEPEPVKPVLTQKKDDSDDETVAQGGFAALLKKKAAKMESGSTFRKGILETKQSESEIRWKEAAEKVKNKPMVFNDIDFSALAEFEQDPLILVRQAQAQQERNSGTRSMYGAIPPPPPPGGGVPPPPPLWKQNGNMSMSMTEGANKGGTVRLHWKAAQYDAFASVPQLQNKGNFWEKVEKPQIDVTNLTKLFEQKQKELPTKKVGEVNKPQVLQVLSVKRSQAINIGLTKLPPISTIPPAIRKFDSAVLNKDAIEKILQTMMPTVEEVERIHEKQAEHPDMPLGQAEQFMLSLSEIDCLLERLRLWMFMLDYPTMEADVSESLNELKNAMLEVEESQTFRQVMGLLLTIGNALNGTEIQAFQLDFLSRASEVKDAVHKYPLTYHAAELMLNRVPESSDLHSEFGAVSRCSRLDFDAVHDNLKKMEQDCKACFDYVAKIANKDNSSSMKTKVTDYLNEVAQRIHNLKRAHRYAFFKWNSFLLYLGYGPQEIKDLKPMNVFKVIAEFALEYRTNRDKIVQMRKRMQEKRERNKTRGMMINAAQKQQQQSGFGIESKRTQPVEVSDKDRHQQMQRFLANSTNADENTLQRRRIGQPTPERQIIANEALRKSPGEDNEDELLDGVVRTVTAQAESRDHSRRRARQFNRKSLRRTRTIRADNLIGAGSDNGY</sequence>
<dbReference type="GO" id="GO:0051015">
    <property type="term" value="F:actin filament binding"/>
    <property type="evidence" value="ECO:0007669"/>
    <property type="project" value="TreeGrafter"/>
</dbReference>
<dbReference type="SUPFAM" id="SSF101447">
    <property type="entry name" value="Formin homology 2 domain (FH2 domain)"/>
    <property type="match status" value="1"/>
</dbReference>
<evidence type="ECO:0000313" key="6">
    <source>
        <dbReference type="WBParaSite" id="BXY_0698900.1"/>
    </source>
</evidence>
<dbReference type="Proteomes" id="UP000095284">
    <property type="component" value="Unplaced"/>
</dbReference>
<dbReference type="eggNOG" id="KOG1925">
    <property type="taxonomic scope" value="Eukaryota"/>
</dbReference>
<feature type="compositionally biased region" description="Pro residues" evidence="2">
    <location>
        <begin position="905"/>
        <end position="914"/>
    </location>
</feature>
<dbReference type="WBParaSite" id="BXY_0698900.1">
    <property type="protein sequence ID" value="BXY_0698900.1"/>
    <property type="gene ID" value="BXY_0698900"/>
</dbReference>
<feature type="compositionally biased region" description="Basic and acidic residues" evidence="2">
    <location>
        <begin position="460"/>
        <end position="473"/>
    </location>
</feature>
<feature type="region of interest" description="Disordered" evidence="2">
    <location>
        <begin position="460"/>
        <end position="504"/>
    </location>
</feature>
<feature type="region of interest" description="Disordered" evidence="2">
    <location>
        <begin position="116"/>
        <end position="168"/>
    </location>
</feature>
<dbReference type="PROSITE" id="PS51232">
    <property type="entry name" value="GBD_FH3"/>
    <property type="match status" value="1"/>
</dbReference>
<feature type="compositionally biased region" description="Low complexity" evidence="2">
    <location>
        <begin position="145"/>
        <end position="160"/>
    </location>
</feature>
<feature type="region of interest" description="Disordered" evidence="2">
    <location>
        <begin position="1595"/>
        <end position="1616"/>
    </location>
</feature>
<evidence type="ECO:0000256" key="1">
    <source>
        <dbReference type="ARBA" id="ARBA00023203"/>
    </source>
</evidence>
<feature type="compositionally biased region" description="Polar residues" evidence="2">
    <location>
        <begin position="791"/>
        <end position="801"/>
    </location>
</feature>
<dbReference type="Gene3D" id="1.20.58.2220">
    <property type="entry name" value="Formin, FH2 domain"/>
    <property type="match status" value="1"/>
</dbReference>
<feature type="region of interest" description="Disordered" evidence="2">
    <location>
        <begin position="1545"/>
        <end position="1566"/>
    </location>
</feature>
<protein>
    <submittedName>
        <fullName evidence="6">FH2 domain-containing protein</fullName>
    </submittedName>
</protein>
<dbReference type="InterPro" id="IPR056771">
    <property type="entry name" value="FH3_FHOD1-3-like"/>
</dbReference>
<feature type="compositionally biased region" description="Pro residues" evidence="2">
    <location>
        <begin position="1081"/>
        <end position="1094"/>
    </location>
</feature>
<dbReference type="PANTHER" id="PTHR45920:SF4">
    <property type="entry name" value="FORMIN HOMOLOGY 2 DOMAIN CONTAINING, ISOFORM I"/>
    <property type="match status" value="1"/>
</dbReference>
<dbReference type="Pfam" id="PF02181">
    <property type="entry name" value="FH2"/>
    <property type="match status" value="1"/>
</dbReference>
<feature type="region of interest" description="Disordered" evidence="2">
    <location>
        <begin position="1070"/>
        <end position="1094"/>
    </location>
</feature>
<dbReference type="PANTHER" id="PTHR45920">
    <property type="entry name" value="FORMIN HOMOLOGY 2 DOMAIN CONTAINING, ISOFORM I"/>
    <property type="match status" value="1"/>
</dbReference>
<dbReference type="InterPro" id="IPR015425">
    <property type="entry name" value="FH2_Formin"/>
</dbReference>
<feature type="domain" description="FH2" evidence="4">
    <location>
        <begin position="1107"/>
        <end position="1503"/>
    </location>
</feature>
<dbReference type="SUPFAM" id="SSF48371">
    <property type="entry name" value="ARM repeat"/>
    <property type="match status" value="1"/>
</dbReference>
<evidence type="ECO:0000259" key="4">
    <source>
        <dbReference type="PROSITE" id="PS51444"/>
    </source>
</evidence>
<dbReference type="InterPro" id="IPR014768">
    <property type="entry name" value="GBD/FH3_dom"/>
</dbReference>
<feature type="compositionally biased region" description="Basic and acidic residues" evidence="2">
    <location>
        <begin position="819"/>
        <end position="851"/>
    </location>
</feature>
<evidence type="ECO:0000256" key="2">
    <source>
        <dbReference type="SAM" id="MobiDB-lite"/>
    </source>
</evidence>
<organism evidence="5 6">
    <name type="scientific">Bursaphelenchus xylophilus</name>
    <name type="common">Pinewood nematode worm</name>
    <name type="synonym">Aphelenchoides xylophilus</name>
    <dbReference type="NCBI Taxonomy" id="6326"/>
    <lineage>
        <taxon>Eukaryota</taxon>
        <taxon>Metazoa</taxon>
        <taxon>Ecdysozoa</taxon>
        <taxon>Nematoda</taxon>
        <taxon>Chromadorea</taxon>
        <taxon>Rhabditida</taxon>
        <taxon>Tylenchina</taxon>
        <taxon>Tylenchomorpha</taxon>
        <taxon>Aphelenchoidea</taxon>
        <taxon>Aphelenchoididae</taxon>
        <taxon>Bursaphelenchus</taxon>
    </lineage>
</organism>
<feature type="region of interest" description="Disordered" evidence="2">
    <location>
        <begin position="375"/>
        <end position="422"/>
    </location>
</feature>
<feature type="compositionally biased region" description="Basic and acidic residues" evidence="2">
    <location>
        <begin position="481"/>
        <end position="493"/>
    </location>
</feature>
<dbReference type="GO" id="GO:0030866">
    <property type="term" value="P:cortical actin cytoskeleton organization"/>
    <property type="evidence" value="ECO:0007669"/>
    <property type="project" value="TreeGrafter"/>
</dbReference>
<dbReference type="InterPro" id="IPR016024">
    <property type="entry name" value="ARM-type_fold"/>
</dbReference>
<feature type="compositionally biased region" description="Basic residues" evidence="2">
    <location>
        <begin position="1602"/>
        <end position="1616"/>
    </location>
</feature>
<dbReference type="GO" id="GO:0005737">
    <property type="term" value="C:cytoplasm"/>
    <property type="evidence" value="ECO:0007669"/>
    <property type="project" value="TreeGrafter"/>
</dbReference>
<dbReference type="SMART" id="SM00498">
    <property type="entry name" value="FH2"/>
    <property type="match status" value="1"/>
</dbReference>
<accession>A0A1I7S1W1</accession>
<reference evidence="6" key="1">
    <citation type="submission" date="2016-11" db="UniProtKB">
        <authorList>
            <consortium name="WormBaseParasite"/>
        </authorList>
    </citation>
    <scope>IDENTIFICATION</scope>
</reference>
<feature type="domain" description="GBD/FH3" evidence="3">
    <location>
        <begin position="494"/>
        <end position="846"/>
    </location>
</feature>
<dbReference type="InterPro" id="IPR042201">
    <property type="entry name" value="FH2_Formin_sf"/>
</dbReference>
<feature type="compositionally biased region" description="Basic and acidic residues" evidence="2">
    <location>
        <begin position="927"/>
        <end position="939"/>
    </location>
</feature>
<feature type="region of interest" description="Disordered" evidence="2">
    <location>
        <begin position="772"/>
        <end position="947"/>
    </location>
</feature>
<dbReference type="Pfam" id="PF24959">
    <property type="entry name" value="FH3_FHOD1-3"/>
    <property type="match status" value="1"/>
</dbReference>
<dbReference type="GO" id="GO:0005856">
    <property type="term" value="C:cytoskeleton"/>
    <property type="evidence" value="ECO:0007669"/>
    <property type="project" value="TreeGrafter"/>
</dbReference>